<comment type="subcellular location">
    <subcellularLocation>
        <location evidence="1">Cell membrane</location>
        <topology evidence="1">Multi-pass membrane protein</topology>
    </subcellularLocation>
</comment>
<keyword evidence="5 6" id="KW-0472">Membrane</keyword>
<dbReference type="InterPro" id="IPR016174">
    <property type="entry name" value="Di-haem_cyt_TM"/>
</dbReference>
<protein>
    <submittedName>
        <fullName evidence="8">Cytochrome B</fullName>
    </submittedName>
</protein>
<evidence type="ECO:0000256" key="2">
    <source>
        <dbReference type="ARBA" id="ARBA00022475"/>
    </source>
</evidence>
<dbReference type="InterPro" id="IPR011577">
    <property type="entry name" value="Cyt_b561_bac/Ni-Hgenase"/>
</dbReference>
<dbReference type="SUPFAM" id="SSF81342">
    <property type="entry name" value="Transmembrane di-heme cytochromes"/>
    <property type="match status" value="1"/>
</dbReference>
<feature type="transmembrane region" description="Helical" evidence="6">
    <location>
        <begin position="39"/>
        <end position="57"/>
    </location>
</feature>
<dbReference type="GO" id="GO:0005886">
    <property type="term" value="C:plasma membrane"/>
    <property type="evidence" value="ECO:0007669"/>
    <property type="project" value="UniProtKB-SubCell"/>
</dbReference>
<dbReference type="Gene3D" id="1.20.950.20">
    <property type="entry name" value="Transmembrane di-heme cytochromes, Chain C"/>
    <property type="match status" value="1"/>
</dbReference>
<comment type="caution">
    <text evidence="8">The sequence shown here is derived from an EMBL/GenBank/DDBJ whole genome shotgun (WGS) entry which is preliminary data.</text>
</comment>
<dbReference type="Proteomes" id="UP000287198">
    <property type="component" value="Unassembled WGS sequence"/>
</dbReference>
<evidence type="ECO:0000313" key="9">
    <source>
        <dbReference type="Proteomes" id="UP000287198"/>
    </source>
</evidence>
<dbReference type="GO" id="GO:0020037">
    <property type="term" value="F:heme binding"/>
    <property type="evidence" value="ECO:0007669"/>
    <property type="project" value="TreeGrafter"/>
</dbReference>
<feature type="transmembrane region" description="Helical" evidence="6">
    <location>
        <begin position="145"/>
        <end position="164"/>
    </location>
</feature>
<dbReference type="PANTHER" id="PTHR30485">
    <property type="entry name" value="NI/FE-HYDROGENASE 1 B-TYPE CYTOCHROME SUBUNIT"/>
    <property type="match status" value="1"/>
</dbReference>
<keyword evidence="2" id="KW-1003">Cell membrane</keyword>
<evidence type="ECO:0000256" key="6">
    <source>
        <dbReference type="SAM" id="Phobius"/>
    </source>
</evidence>
<dbReference type="GO" id="GO:0022904">
    <property type="term" value="P:respiratory electron transport chain"/>
    <property type="evidence" value="ECO:0007669"/>
    <property type="project" value="InterPro"/>
</dbReference>
<feature type="transmembrane region" description="Helical" evidence="6">
    <location>
        <begin position="96"/>
        <end position="115"/>
    </location>
</feature>
<sequence>MSKVWDAFVRGYHWLLVIGIAVLWWTAENGYMEWHLRTAIGVGSLLVARMVWAIAGSHNARFSAFVRGPKAVISHFKDLLKGDYQPGTSHNPAGGWAVLALWLVLFVQLSTGLFATDEIFFSGPLASLVSSATQEQLTDIHKLNFNLLLGLIAVHVVAIVFYWLRGTNLLAAMLHGKRELNRAPRLYNSIWGWLLAAVIAASAWYFWG</sequence>
<dbReference type="Pfam" id="PF01292">
    <property type="entry name" value="Ni_hydr_CYTB"/>
    <property type="match status" value="1"/>
</dbReference>
<keyword evidence="9" id="KW-1185">Reference proteome</keyword>
<dbReference type="PANTHER" id="PTHR30485:SF2">
    <property type="entry name" value="BLL0597 PROTEIN"/>
    <property type="match status" value="1"/>
</dbReference>
<dbReference type="EMBL" id="PIPW01000001">
    <property type="protein sequence ID" value="RUO54834.1"/>
    <property type="molecule type" value="Genomic_DNA"/>
</dbReference>
<dbReference type="AlphaFoldDB" id="A0A432Y1K8"/>
<evidence type="ECO:0000313" key="8">
    <source>
        <dbReference type="EMBL" id="RUO54834.1"/>
    </source>
</evidence>
<evidence type="ECO:0000256" key="1">
    <source>
        <dbReference type="ARBA" id="ARBA00004651"/>
    </source>
</evidence>
<keyword evidence="3 6" id="KW-0812">Transmembrane</keyword>
<feature type="domain" description="Cytochrome b561 bacterial/Ni-hydrogenase" evidence="7">
    <location>
        <begin position="4"/>
        <end position="176"/>
    </location>
</feature>
<evidence type="ECO:0000256" key="4">
    <source>
        <dbReference type="ARBA" id="ARBA00022989"/>
    </source>
</evidence>
<evidence type="ECO:0000259" key="7">
    <source>
        <dbReference type="Pfam" id="PF01292"/>
    </source>
</evidence>
<gene>
    <name evidence="8" type="ORF">CWI69_05385</name>
</gene>
<keyword evidence="4 6" id="KW-1133">Transmembrane helix</keyword>
<organism evidence="8 9">
    <name type="scientific">Pseudidiomarina halophila</name>
    <dbReference type="NCBI Taxonomy" id="1449799"/>
    <lineage>
        <taxon>Bacteria</taxon>
        <taxon>Pseudomonadati</taxon>
        <taxon>Pseudomonadota</taxon>
        <taxon>Gammaproteobacteria</taxon>
        <taxon>Alteromonadales</taxon>
        <taxon>Idiomarinaceae</taxon>
        <taxon>Pseudidiomarina</taxon>
    </lineage>
</organism>
<evidence type="ECO:0000256" key="5">
    <source>
        <dbReference type="ARBA" id="ARBA00023136"/>
    </source>
</evidence>
<dbReference type="GO" id="GO:0009055">
    <property type="term" value="F:electron transfer activity"/>
    <property type="evidence" value="ECO:0007669"/>
    <property type="project" value="InterPro"/>
</dbReference>
<proteinExistence type="predicted"/>
<name>A0A432Y1K8_9GAMM</name>
<feature type="transmembrane region" description="Helical" evidence="6">
    <location>
        <begin position="7"/>
        <end position="27"/>
    </location>
</feature>
<evidence type="ECO:0000256" key="3">
    <source>
        <dbReference type="ARBA" id="ARBA00022692"/>
    </source>
</evidence>
<reference evidence="9" key="1">
    <citation type="journal article" date="2018" name="Front. Microbiol.">
        <title>Genome-Based Analysis Reveals the Taxonomy and Diversity of the Family Idiomarinaceae.</title>
        <authorList>
            <person name="Liu Y."/>
            <person name="Lai Q."/>
            <person name="Shao Z."/>
        </authorList>
    </citation>
    <scope>NUCLEOTIDE SEQUENCE [LARGE SCALE GENOMIC DNA]</scope>
    <source>
        <strain evidence="9">BH195</strain>
    </source>
</reference>
<dbReference type="InterPro" id="IPR051542">
    <property type="entry name" value="Hydrogenase_cytochrome"/>
</dbReference>
<feature type="transmembrane region" description="Helical" evidence="6">
    <location>
        <begin position="185"/>
        <end position="207"/>
    </location>
</feature>
<dbReference type="RefSeq" id="WP_126762569.1">
    <property type="nucleotide sequence ID" value="NZ_JBHLTZ010000004.1"/>
</dbReference>
<dbReference type="OrthoDB" id="196472at2"/>
<accession>A0A432Y1K8</accession>